<feature type="compositionally biased region" description="Basic and acidic residues" evidence="1">
    <location>
        <begin position="322"/>
        <end position="338"/>
    </location>
</feature>
<name>A0A2U3E9N3_PURLI</name>
<proteinExistence type="predicted"/>
<protein>
    <submittedName>
        <fullName evidence="2">Uncharacterized protein</fullName>
    </submittedName>
</protein>
<sequence>MLSSRVRGDAPTMRKQPVDGLRSGCVAQGRRGSGRSRPGEDSELESQRCKARLGRPGRRDVAGGAMAVVGAASGQQQSQRPTMQRRTGEPQLESEDGWLSIGGPARGCCQPEILASRRLFREVGFQRGFRFRGEEAREHAVEAKERQARRLTGSDGERGALQLQAVGWAGAIAPRKRFSPLMFQGRRPTTTRFGAGEVTSLEAGEVMMSGCFDGLGWRASCCPSCCPPHGVCACVPVTNNGLSPPTSLSAFLLRPSPFLVAFALFLGAGPDSVHCMSWAGSVGAQRNHHRTDDLTMTKRIVRYFRRAPHYGVLNYSKPPPRVNDEPSARPSATRDPRHANAPSPPEPAAVSFAHHHRPRRSLCPRPARPS</sequence>
<feature type="compositionally biased region" description="Basic and acidic residues" evidence="1">
    <location>
        <begin position="37"/>
        <end position="46"/>
    </location>
</feature>
<comment type="caution">
    <text evidence="2">The sequence shown here is derived from an EMBL/GenBank/DDBJ whole genome shotgun (WGS) entry which is preliminary data.</text>
</comment>
<accession>A0A2U3E9N3</accession>
<evidence type="ECO:0000313" key="3">
    <source>
        <dbReference type="Proteomes" id="UP000245956"/>
    </source>
</evidence>
<dbReference type="AlphaFoldDB" id="A0A2U3E9N3"/>
<evidence type="ECO:0000313" key="2">
    <source>
        <dbReference type="EMBL" id="PWI71207.1"/>
    </source>
</evidence>
<evidence type="ECO:0000256" key="1">
    <source>
        <dbReference type="SAM" id="MobiDB-lite"/>
    </source>
</evidence>
<feature type="compositionally biased region" description="Low complexity" evidence="1">
    <location>
        <begin position="70"/>
        <end position="79"/>
    </location>
</feature>
<gene>
    <name evidence="2" type="ORF">PCL_12575</name>
</gene>
<feature type="region of interest" description="Disordered" evidence="1">
    <location>
        <begin position="1"/>
        <end position="46"/>
    </location>
</feature>
<organism evidence="2 3">
    <name type="scientific">Purpureocillium lilacinum</name>
    <name type="common">Paecilomyces lilacinus</name>
    <dbReference type="NCBI Taxonomy" id="33203"/>
    <lineage>
        <taxon>Eukaryota</taxon>
        <taxon>Fungi</taxon>
        <taxon>Dikarya</taxon>
        <taxon>Ascomycota</taxon>
        <taxon>Pezizomycotina</taxon>
        <taxon>Sordariomycetes</taxon>
        <taxon>Hypocreomycetidae</taxon>
        <taxon>Hypocreales</taxon>
        <taxon>Ophiocordycipitaceae</taxon>
        <taxon>Purpureocillium</taxon>
    </lineage>
</organism>
<feature type="compositionally biased region" description="Basic residues" evidence="1">
    <location>
        <begin position="353"/>
        <end position="362"/>
    </location>
</feature>
<reference evidence="2 3" key="1">
    <citation type="journal article" date="2016" name="Front. Microbiol.">
        <title>Genome and transcriptome sequences reveal the specific parasitism of the nematophagous Purpureocillium lilacinum 36-1.</title>
        <authorList>
            <person name="Xie J."/>
            <person name="Li S."/>
            <person name="Mo C."/>
            <person name="Xiao X."/>
            <person name="Peng D."/>
            <person name="Wang G."/>
            <person name="Xiao Y."/>
        </authorList>
    </citation>
    <scope>NUCLEOTIDE SEQUENCE [LARGE SCALE GENOMIC DNA]</scope>
    <source>
        <strain evidence="2 3">36-1</strain>
    </source>
</reference>
<feature type="region of interest" description="Disordered" evidence="1">
    <location>
        <begin position="312"/>
        <end position="370"/>
    </location>
</feature>
<feature type="region of interest" description="Disordered" evidence="1">
    <location>
        <begin position="70"/>
        <end position="99"/>
    </location>
</feature>
<dbReference type="EMBL" id="LCWV01000008">
    <property type="protein sequence ID" value="PWI71207.1"/>
    <property type="molecule type" value="Genomic_DNA"/>
</dbReference>
<dbReference type="Proteomes" id="UP000245956">
    <property type="component" value="Unassembled WGS sequence"/>
</dbReference>